<feature type="transmembrane region" description="Helical" evidence="1">
    <location>
        <begin position="67"/>
        <end position="90"/>
    </location>
</feature>
<keyword evidence="1" id="KW-0472">Membrane</keyword>
<gene>
    <name evidence="2" type="ORF">WN944_016117</name>
</gene>
<dbReference type="Proteomes" id="UP001428341">
    <property type="component" value="Unassembled WGS sequence"/>
</dbReference>
<keyword evidence="1" id="KW-0812">Transmembrane</keyword>
<proteinExistence type="predicted"/>
<protein>
    <submittedName>
        <fullName evidence="2">Uncharacterized protein</fullName>
    </submittedName>
</protein>
<sequence>MIKCNSLICLLTKMTSRDWESNWLFLTNLGIIPSVLILKILTKLLLLKFKNLQFVSLKILKKLKKNLNSLLQLLSPSLVVFFVSGCYLWLAANHRCCCHSLQLLQPLAPCCMSLLPALPA</sequence>
<evidence type="ECO:0000256" key="1">
    <source>
        <dbReference type="SAM" id="Phobius"/>
    </source>
</evidence>
<feature type="transmembrane region" description="Helical" evidence="1">
    <location>
        <begin position="23"/>
        <end position="46"/>
    </location>
</feature>
<reference evidence="2 3" key="1">
    <citation type="submission" date="2024-05" db="EMBL/GenBank/DDBJ databases">
        <title>Haplotype-resolved chromosome-level genome assembly of Huyou (Citrus changshanensis).</title>
        <authorList>
            <person name="Miao C."/>
            <person name="Chen W."/>
            <person name="Wu Y."/>
            <person name="Wang L."/>
            <person name="Zhao S."/>
            <person name="Grierson D."/>
            <person name="Xu C."/>
            <person name="Chen K."/>
        </authorList>
    </citation>
    <scope>NUCLEOTIDE SEQUENCE [LARGE SCALE GENOMIC DNA]</scope>
    <source>
        <strain evidence="2">01-14</strain>
        <tissue evidence="2">Leaf</tissue>
    </source>
</reference>
<evidence type="ECO:0000313" key="2">
    <source>
        <dbReference type="EMBL" id="KAK9200918.1"/>
    </source>
</evidence>
<dbReference type="AlphaFoldDB" id="A0AAP0M8S1"/>
<keyword evidence="1" id="KW-1133">Transmembrane helix</keyword>
<accession>A0AAP0M8S1</accession>
<keyword evidence="3" id="KW-1185">Reference proteome</keyword>
<organism evidence="2 3">
    <name type="scientific">Citrus x changshan-huyou</name>
    <dbReference type="NCBI Taxonomy" id="2935761"/>
    <lineage>
        <taxon>Eukaryota</taxon>
        <taxon>Viridiplantae</taxon>
        <taxon>Streptophyta</taxon>
        <taxon>Embryophyta</taxon>
        <taxon>Tracheophyta</taxon>
        <taxon>Spermatophyta</taxon>
        <taxon>Magnoliopsida</taxon>
        <taxon>eudicotyledons</taxon>
        <taxon>Gunneridae</taxon>
        <taxon>Pentapetalae</taxon>
        <taxon>rosids</taxon>
        <taxon>malvids</taxon>
        <taxon>Sapindales</taxon>
        <taxon>Rutaceae</taxon>
        <taxon>Aurantioideae</taxon>
        <taxon>Citrus</taxon>
    </lineage>
</organism>
<name>A0AAP0M8S1_9ROSI</name>
<evidence type="ECO:0000313" key="3">
    <source>
        <dbReference type="Proteomes" id="UP001428341"/>
    </source>
</evidence>
<dbReference type="EMBL" id="JBCGBO010000005">
    <property type="protein sequence ID" value="KAK9200918.1"/>
    <property type="molecule type" value="Genomic_DNA"/>
</dbReference>
<comment type="caution">
    <text evidence="2">The sequence shown here is derived from an EMBL/GenBank/DDBJ whole genome shotgun (WGS) entry which is preliminary data.</text>
</comment>